<dbReference type="Gene3D" id="1.20.1280.50">
    <property type="match status" value="1"/>
</dbReference>
<dbReference type="SUPFAM" id="SSF81383">
    <property type="entry name" value="F-box domain"/>
    <property type="match status" value="1"/>
</dbReference>
<proteinExistence type="predicted"/>
<dbReference type="InterPro" id="IPR017451">
    <property type="entry name" value="F-box-assoc_interact_dom"/>
</dbReference>
<sequence length="378" mass="43561">MRGTHFTDLHEHIILEILCFLTAKFIIRCSCVCKDWAKLIYQPYFTHVYLSKRKAPLQLVLEKNNNLVLATLDENLYIDTSPHNILVPSELIFDLNIRRFFDVQPSVCLEIFTCKVTGWILATDQAPYSYLGKEYECQPYHIYNPITGQHIVVEKVKRADIEWSSCALIFAEKTNQLKLLGFYSRKGSRRLEADVQTIGSNAWRSIGATPCDREGCELPVLLNGHCHWLDCDKAVVNCFDSEKEVFQVIQTPPGFMHYMSNNNINFSNIGSVNGCLCLSVGSMGNEHNSFELWVMNKYGNQDSWIKKYVLYDLRIFYPGALLEPLTCLENGEILMLWDRSTLILGDAKTNSTMICYNPQLNKYRYFMFDEVTLSERNA</sequence>
<dbReference type="PANTHER" id="PTHR31111:SF136">
    <property type="entry name" value="F-BOX ASSOCIATED DOMAIN-CONTAINING PROTEIN"/>
    <property type="match status" value="1"/>
</dbReference>
<comment type="caution">
    <text evidence="3">The sequence shown here is derived from an EMBL/GenBank/DDBJ whole genome shotgun (WGS) entry which is preliminary data.</text>
</comment>
<name>A0AAD8HHX4_9APIA</name>
<evidence type="ECO:0000259" key="1">
    <source>
        <dbReference type="Pfam" id="PF00646"/>
    </source>
</evidence>
<reference evidence="3" key="1">
    <citation type="submission" date="2023-02" db="EMBL/GenBank/DDBJ databases">
        <title>Genome of toxic invasive species Heracleum sosnowskyi carries increased number of genes despite the absence of recent whole-genome duplications.</title>
        <authorList>
            <person name="Schelkunov M."/>
            <person name="Shtratnikova V."/>
            <person name="Makarenko M."/>
            <person name="Klepikova A."/>
            <person name="Omelchenko D."/>
            <person name="Novikova G."/>
            <person name="Obukhova E."/>
            <person name="Bogdanov V."/>
            <person name="Penin A."/>
            <person name="Logacheva M."/>
        </authorList>
    </citation>
    <scope>NUCLEOTIDE SEQUENCE</scope>
    <source>
        <strain evidence="3">Hsosn_3</strain>
        <tissue evidence="3">Leaf</tissue>
    </source>
</reference>
<feature type="domain" description="F-box" evidence="1">
    <location>
        <begin position="7"/>
        <end position="46"/>
    </location>
</feature>
<keyword evidence="5" id="KW-1185">Reference proteome</keyword>
<reference evidence="3" key="2">
    <citation type="submission" date="2023-05" db="EMBL/GenBank/DDBJ databases">
        <authorList>
            <person name="Schelkunov M.I."/>
        </authorList>
    </citation>
    <scope>NUCLEOTIDE SEQUENCE</scope>
    <source>
        <strain evidence="3">Hsosn_3</strain>
        <tissue evidence="3">Leaf</tissue>
    </source>
</reference>
<dbReference type="Proteomes" id="UP001237642">
    <property type="component" value="Unassembled WGS sequence"/>
</dbReference>
<dbReference type="EMBL" id="JAUIZM010000008">
    <property type="protein sequence ID" value="KAK1367627.1"/>
    <property type="molecule type" value="Genomic_DNA"/>
</dbReference>
<gene>
    <name evidence="3" type="ORF">POM88_033717</name>
    <name evidence="4" type="ORF">POM88_033719</name>
</gene>
<evidence type="ECO:0000259" key="2">
    <source>
        <dbReference type="Pfam" id="PF07734"/>
    </source>
</evidence>
<dbReference type="InterPro" id="IPR036047">
    <property type="entry name" value="F-box-like_dom_sf"/>
</dbReference>
<protein>
    <recommendedName>
        <fullName evidence="6">F-box domain-containing protein</fullName>
    </recommendedName>
</protein>
<feature type="domain" description="F-box associated beta-propeller type 1" evidence="2">
    <location>
        <begin position="141"/>
        <end position="309"/>
    </location>
</feature>
<dbReference type="InterPro" id="IPR001810">
    <property type="entry name" value="F-box_dom"/>
</dbReference>
<accession>A0AAD8HHX4</accession>
<dbReference type="Pfam" id="PF00646">
    <property type="entry name" value="F-box"/>
    <property type="match status" value="1"/>
</dbReference>
<dbReference type="AlphaFoldDB" id="A0AAD8HHX4"/>
<dbReference type="CDD" id="cd09917">
    <property type="entry name" value="F-box_SF"/>
    <property type="match status" value="1"/>
</dbReference>
<evidence type="ECO:0000313" key="5">
    <source>
        <dbReference type="Proteomes" id="UP001237642"/>
    </source>
</evidence>
<dbReference type="Pfam" id="PF07734">
    <property type="entry name" value="FBA_1"/>
    <property type="match status" value="1"/>
</dbReference>
<evidence type="ECO:0000313" key="3">
    <source>
        <dbReference type="EMBL" id="KAK1367625.1"/>
    </source>
</evidence>
<evidence type="ECO:0008006" key="6">
    <source>
        <dbReference type="Google" id="ProtNLM"/>
    </source>
</evidence>
<organism evidence="3 5">
    <name type="scientific">Heracleum sosnowskyi</name>
    <dbReference type="NCBI Taxonomy" id="360622"/>
    <lineage>
        <taxon>Eukaryota</taxon>
        <taxon>Viridiplantae</taxon>
        <taxon>Streptophyta</taxon>
        <taxon>Embryophyta</taxon>
        <taxon>Tracheophyta</taxon>
        <taxon>Spermatophyta</taxon>
        <taxon>Magnoliopsida</taxon>
        <taxon>eudicotyledons</taxon>
        <taxon>Gunneridae</taxon>
        <taxon>Pentapetalae</taxon>
        <taxon>asterids</taxon>
        <taxon>campanulids</taxon>
        <taxon>Apiales</taxon>
        <taxon>Apiaceae</taxon>
        <taxon>Apioideae</taxon>
        <taxon>apioid superclade</taxon>
        <taxon>Tordylieae</taxon>
        <taxon>Tordyliinae</taxon>
        <taxon>Heracleum</taxon>
    </lineage>
</organism>
<dbReference type="PANTHER" id="PTHR31111">
    <property type="entry name" value="BNAA05G37150D PROTEIN-RELATED"/>
    <property type="match status" value="1"/>
</dbReference>
<dbReference type="InterPro" id="IPR006527">
    <property type="entry name" value="F-box-assoc_dom_typ1"/>
</dbReference>
<dbReference type="NCBIfam" id="TIGR01640">
    <property type="entry name" value="F_box_assoc_1"/>
    <property type="match status" value="1"/>
</dbReference>
<evidence type="ECO:0000313" key="4">
    <source>
        <dbReference type="EMBL" id="KAK1367627.1"/>
    </source>
</evidence>
<dbReference type="EMBL" id="JAUIZM010000008">
    <property type="protein sequence ID" value="KAK1367625.1"/>
    <property type="molecule type" value="Genomic_DNA"/>
</dbReference>